<evidence type="ECO:0000313" key="3">
    <source>
        <dbReference type="RefSeq" id="XP_027337337.1"/>
    </source>
</evidence>
<dbReference type="OrthoDB" id="2015125at2759"/>
<dbReference type="Pfam" id="PF22936">
    <property type="entry name" value="Pol_BBD"/>
    <property type="match status" value="1"/>
</dbReference>
<protein>
    <submittedName>
        <fullName evidence="3">Uncharacterized protein LOC113851047</fullName>
    </submittedName>
</protein>
<feature type="domain" description="Retrovirus-related Pol polyprotein from transposon TNT 1-94-like beta-barrel" evidence="1">
    <location>
        <begin position="14"/>
        <end position="94"/>
    </location>
</feature>
<gene>
    <name evidence="3" type="primary">LOC113851047</name>
</gene>
<organism evidence="2 3">
    <name type="scientific">Abrus precatorius</name>
    <name type="common">Indian licorice</name>
    <name type="synonym">Glycine abrus</name>
    <dbReference type="NCBI Taxonomy" id="3816"/>
    <lineage>
        <taxon>Eukaryota</taxon>
        <taxon>Viridiplantae</taxon>
        <taxon>Streptophyta</taxon>
        <taxon>Embryophyta</taxon>
        <taxon>Tracheophyta</taxon>
        <taxon>Spermatophyta</taxon>
        <taxon>Magnoliopsida</taxon>
        <taxon>eudicotyledons</taxon>
        <taxon>Gunneridae</taxon>
        <taxon>Pentapetalae</taxon>
        <taxon>rosids</taxon>
        <taxon>fabids</taxon>
        <taxon>Fabales</taxon>
        <taxon>Fabaceae</taxon>
        <taxon>Papilionoideae</taxon>
        <taxon>50 kb inversion clade</taxon>
        <taxon>NPAAA clade</taxon>
        <taxon>indigoferoid/millettioid clade</taxon>
        <taxon>Abreae</taxon>
        <taxon>Abrus</taxon>
    </lineage>
</organism>
<keyword evidence="2" id="KW-1185">Reference proteome</keyword>
<reference evidence="3" key="2">
    <citation type="submission" date="2025-08" db="UniProtKB">
        <authorList>
            <consortium name="RefSeq"/>
        </authorList>
    </citation>
    <scope>IDENTIFICATION</scope>
    <source>
        <tissue evidence="3">Young leaves</tissue>
    </source>
</reference>
<dbReference type="AlphaFoldDB" id="A0A8B8K0N8"/>
<evidence type="ECO:0000259" key="1">
    <source>
        <dbReference type="Pfam" id="PF22936"/>
    </source>
</evidence>
<accession>A0A8B8K0N8</accession>
<evidence type="ECO:0000313" key="2">
    <source>
        <dbReference type="Proteomes" id="UP000694853"/>
    </source>
</evidence>
<dbReference type="KEGG" id="aprc:113851047"/>
<dbReference type="RefSeq" id="XP_027337337.1">
    <property type="nucleotide sequence ID" value="XM_027481536.1"/>
</dbReference>
<proteinExistence type="predicted"/>
<dbReference type="InterPro" id="IPR054722">
    <property type="entry name" value="PolX-like_BBD"/>
</dbReference>
<sequence length="119" mass="13485">MARTNEDESKDASWYLDSGCSIHMTGKKEWFVKMNEVLDGKIKFADDRSLMAEGSARVVVRDTDGREVVIEEVLYVPGLKTNLLSLGQLLQKDFVIRMEDNSLSIFDQSKRLVIKANLS</sequence>
<reference evidence="2" key="1">
    <citation type="journal article" date="2019" name="Toxins">
        <title>Detection of Abrin-Like and Prepropulchellin-Like Toxin Genes and Transcripts Using Whole Genome Sequencing and Full-Length Transcript Sequencing of Abrus precatorius.</title>
        <authorList>
            <person name="Hovde B.T."/>
            <person name="Daligault H.E."/>
            <person name="Hanschen E.R."/>
            <person name="Kunde Y.A."/>
            <person name="Johnson M.B."/>
            <person name="Starkenburg S.R."/>
            <person name="Johnson S.L."/>
        </authorList>
    </citation>
    <scope>NUCLEOTIDE SEQUENCE [LARGE SCALE GENOMIC DNA]</scope>
</reference>
<dbReference type="GeneID" id="113851047"/>
<name>A0A8B8K0N8_ABRPR</name>
<dbReference type="Proteomes" id="UP000694853">
    <property type="component" value="Unplaced"/>
</dbReference>